<sequence length="219" mass="24540">MIEEKPRISLVHLMRTDSKYSRVYSVQSQGWHHWVAAKKLMRYLKRTKDFILVYKRVDNLEVLAFTNSDFAGCPDDMKSTYDPKTNDTAVTTKWNDGDAAPAEEAETKRRRSGHDQNGGRELAATRSGGRRFAAVLVAPERRQHACGHQIWWPNVCCHSGRARKAASFPPSFWCDQNDAESFATRSGGRRKFAVVLVRGAKLAAVLVATRTTASEAVIG</sequence>
<comment type="caution">
    <text evidence="2">The sequence shown here is derived from an EMBL/GenBank/DDBJ whole genome shotgun (WGS) entry which is preliminary data.</text>
</comment>
<gene>
    <name evidence="2" type="ORF">RD792_011621</name>
</gene>
<evidence type="ECO:0000313" key="3">
    <source>
        <dbReference type="Proteomes" id="UP001291926"/>
    </source>
</evidence>
<evidence type="ECO:0000313" key="2">
    <source>
        <dbReference type="EMBL" id="KAK4480771.1"/>
    </source>
</evidence>
<proteinExistence type="predicted"/>
<organism evidence="2 3">
    <name type="scientific">Penstemon davidsonii</name>
    <dbReference type="NCBI Taxonomy" id="160366"/>
    <lineage>
        <taxon>Eukaryota</taxon>
        <taxon>Viridiplantae</taxon>
        <taxon>Streptophyta</taxon>
        <taxon>Embryophyta</taxon>
        <taxon>Tracheophyta</taxon>
        <taxon>Spermatophyta</taxon>
        <taxon>Magnoliopsida</taxon>
        <taxon>eudicotyledons</taxon>
        <taxon>Gunneridae</taxon>
        <taxon>Pentapetalae</taxon>
        <taxon>asterids</taxon>
        <taxon>lamiids</taxon>
        <taxon>Lamiales</taxon>
        <taxon>Plantaginaceae</taxon>
        <taxon>Cheloneae</taxon>
        <taxon>Penstemon</taxon>
    </lineage>
</organism>
<accession>A0ABR0CW96</accession>
<keyword evidence="3" id="KW-1185">Reference proteome</keyword>
<protein>
    <submittedName>
        <fullName evidence="2">Uncharacterized protein</fullName>
    </submittedName>
</protein>
<reference evidence="2 3" key="1">
    <citation type="journal article" date="2023" name="bioRxiv">
        <title>Genome report: Whole genome sequence and annotation of Penstemon davidsonii.</title>
        <authorList>
            <person name="Ostevik K.L."/>
            <person name="Alabady M."/>
            <person name="Zhang M."/>
            <person name="Rausher M.D."/>
        </authorList>
    </citation>
    <scope>NUCLEOTIDE SEQUENCE [LARGE SCALE GENOMIC DNA]</scope>
    <source>
        <strain evidence="2">DNT005</strain>
        <tissue evidence="2">Whole leaf</tissue>
    </source>
</reference>
<evidence type="ECO:0000256" key="1">
    <source>
        <dbReference type="SAM" id="MobiDB-lite"/>
    </source>
</evidence>
<dbReference type="EMBL" id="JAYDYQ010002685">
    <property type="protein sequence ID" value="KAK4480771.1"/>
    <property type="molecule type" value="Genomic_DNA"/>
</dbReference>
<dbReference type="Proteomes" id="UP001291926">
    <property type="component" value="Unassembled WGS sequence"/>
</dbReference>
<feature type="region of interest" description="Disordered" evidence="1">
    <location>
        <begin position="81"/>
        <end position="126"/>
    </location>
</feature>
<name>A0ABR0CW96_9LAMI</name>